<evidence type="ECO:0000256" key="5">
    <source>
        <dbReference type="ARBA" id="ARBA00022692"/>
    </source>
</evidence>
<evidence type="ECO:0000256" key="4">
    <source>
        <dbReference type="ARBA" id="ARBA00022496"/>
    </source>
</evidence>
<dbReference type="SUPFAM" id="SSF56935">
    <property type="entry name" value="Porins"/>
    <property type="match status" value="1"/>
</dbReference>
<dbReference type="GO" id="GO:0006826">
    <property type="term" value="P:iron ion transport"/>
    <property type="evidence" value="ECO:0007669"/>
    <property type="project" value="UniProtKB-KW"/>
</dbReference>
<evidence type="ECO:0000259" key="13">
    <source>
        <dbReference type="SMART" id="SM00965"/>
    </source>
</evidence>
<evidence type="ECO:0000256" key="8">
    <source>
        <dbReference type="ARBA" id="ARBA00023077"/>
    </source>
</evidence>
<evidence type="ECO:0000256" key="1">
    <source>
        <dbReference type="ARBA" id="ARBA00004571"/>
    </source>
</evidence>
<evidence type="ECO:0000256" key="12">
    <source>
        <dbReference type="SAM" id="SignalP"/>
    </source>
</evidence>
<evidence type="ECO:0000256" key="7">
    <source>
        <dbReference type="ARBA" id="ARBA00023065"/>
    </source>
</evidence>
<dbReference type="InterPro" id="IPR000531">
    <property type="entry name" value="Beta-barrel_TonB"/>
</dbReference>
<keyword evidence="7" id="KW-0406">Ion transport</keyword>
<keyword evidence="14" id="KW-0675">Receptor</keyword>
<evidence type="ECO:0000256" key="11">
    <source>
        <dbReference type="RuleBase" id="RU003357"/>
    </source>
</evidence>
<dbReference type="SMART" id="SM00965">
    <property type="entry name" value="STN"/>
    <property type="match status" value="1"/>
</dbReference>
<dbReference type="RefSeq" id="WP_183953101.1">
    <property type="nucleotide sequence ID" value="NZ_JACIDH010000030.1"/>
</dbReference>
<dbReference type="PANTHER" id="PTHR32552:SF81">
    <property type="entry name" value="TONB-DEPENDENT OUTER MEMBRANE RECEPTOR"/>
    <property type="match status" value="1"/>
</dbReference>
<comment type="similarity">
    <text evidence="11">Belongs to the TonB-dependent receptor family.</text>
</comment>
<dbReference type="Pfam" id="PF07715">
    <property type="entry name" value="Plug"/>
    <property type="match status" value="1"/>
</dbReference>
<feature type="signal peptide" evidence="12">
    <location>
        <begin position="1"/>
        <end position="35"/>
    </location>
</feature>
<accession>A0A7W6F4Q4</accession>
<evidence type="ECO:0000313" key="14">
    <source>
        <dbReference type="EMBL" id="MBB3881083.1"/>
    </source>
</evidence>
<evidence type="ECO:0000256" key="6">
    <source>
        <dbReference type="ARBA" id="ARBA00023004"/>
    </source>
</evidence>
<dbReference type="InterPro" id="IPR011662">
    <property type="entry name" value="Secretin/TonB_short_N"/>
</dbReference>
<feature type="chain" id="PRO_5031254746" evidence="12">
    <location>
        <begin position="36"/>
        <end position="803"/>
    </location>
</feature>
<dbReference type="Gene3D" id="2.40.170.20">
    <property type="entry name" value="TonB-dependent receptor, beta-barrel domain"/>
    <property type="match status" value="1"/>
</dbReference>
<protein>
    <submittedName>
        <fullName evidence="14">Outer membrane receptor protein involved in Fe transport</fullName>
    </submittedName>
</protein>
<sequence length="803" mass="84451">MARTGSSRRRAVRPARPHALILAAIVAGLATPAAAQPAPRLAIPATTLDRALTMLGRQAGVDIVSLDPGLARVRTPAVTGAVSAAAALGRLLRGSGYRAERIDARSFRVVRDTAPVRRAQPERRGAPVPRADLPPPVTTSADIIVTASKQRVSLLRYPGSLSTAGHAMPPGAPAPDLGTLARVSPILQTTGFGPGRDKVFIRGIADSSFIGATQSTASVYFGDVQLGFSGADPAIRLYDMAGVEVLEGPQGTLYGAGAIGGVIHLMPNPVDLRHAGGSMTAGVTVTRGGAGGADLATTLNLPLIADVAGVRGTLYRVRDGGYIDDAYRGARDVNRVDTQGGRLALRVVPGAGWTVDLGGLYQLIRAADAGYAERQVGDLARRSGLAQPYDNDILLGSIGVTRRFDSGLELVSATGLAAASADDLFEASRRQAGAGAPIIYQTQRTKRLLSHEMRLSRHGADGGSWVVGLSLLDNRDSQNRAFGFAATPMEIIGVTNRTRSASLFGEASIAVRPDVTLTLGLRATQARTDGDPSFRPRSQNFIAGQLTRRVDPTVAFSWKLAPELAMFGRVQTGFRTGGLAVARLIGRVADFRPDAIILAELGLRRLRQGPTGVAFTATLSQARWRDIQADLVTRRGLPYTANIGDARIGAVEGMADWVPFAGFDATLSFLYTGNRVRGALADTSLRDNRRLPDTPPIAVSGALRYEWAAGARSRLGVAASASYVGRSVLGAGDLFDVTQGRYGVADVSAWWTQGRSTMTLSVDNALDGSGNRFASGNPLILSARDQTTPLRPVNARLGVKIGF</sequence>
<organism evidence="14 15">
    <name type="scientific">Sphingomonas pseudosanguinis</name>
    <dbReference type="NCBI Taxonomy" id="413712"/>
    <lineage>
        <taxon>Bacteria</taxon>
        <taxon>Pseudomonadati</taxon>
        <taxon>Pseudomonadota</taxon>
        <taxon>Alphaproteobacteria</taxon>
        <taxon>Sphingomonadales</taxon>
        <taxon>Sphingomonadaceae</taxon>
        <taxon>Sphingomonas</taxon>
    </lineage>
</organism>
<keyword evidence="4" id="KW-0410">Iron transport</keyword>
<keyword evidence="5" id="KW-0812">Transmembrane</keyword>
<dbReference type="InterPro" id="IPR012910">
    <property type="entry name" value="Plug_dom"/>
</dbReference>
<evidence type="ECO:0000313" key="15">
    <source>
        <dbReference type="Proteomes" id="UP000538670"/>
    </source>
</evidence>
<comment type="caution">
    <text evidence="14">The sequence shown here is derived from an EMBL/GenBank/DDBJ whole genome shotgun (WGS) entry which is preliminary data.</text>
</comment>
<evidence type="ECO:0000256" key="10">
    <source>
        <dbReference type="ARBA" id="ARBA00023237"/>
    </source>
</evidence>
<evidence type="ECO:0000256" key="3">
    <source>
        <dbReference type="ARBA" id="ARBA00022452"/>
    </source>
</evidence>
<keyword evidence="9 11" id="KW-0472">Membrane</keyword>
<feature type="domain" description="Secretin/TonB short N-terminal" evidence="13">
    <location>
        <begin position="62"/>
        <end position="112"/>
    </location>
</feature>
<name>A0A7W6F4Q4_9SPHN</name>
<dbReference type="Gene3D" id="3.55.50.30">
    <property type="match status" value="1"/>
</dbReference>
<evidence type="ECO:0000256" key="2">
    <source>
        <dbReference type="ARBA" id="ARBA00022448"/>
    </source>
</evidence>
<comment type="subcellular location">
    <subcellularLocation>
        <location evidence="1">Cell outer membrane</location>
        <topology evidence="1">Multi-pass membrane protein</topology>
    </subcellularLocation>
</comment>
<dbReference type="Pfam" id="PF00593">
    <property type="entry name" value="TonB_dep_Rec_b-barrel"/>
    <property type="match status" value="1"/>
</dbReference>
<dbReference type="PANTHER" id="PTHR32552">
    <property type="entry name" value="FERRICHROME IRON RECEPTOR-RELATED"/>
    <property type="match status" value="1"/>
</dbReference>
<keyword evidence="12" id="KW-0732">Signal</keyword>
<evidence type="ECO:0000256" key="9">
    <source>
        <dbReference type="ARBA" id="ARBA00023136"/>
    </source>
</evidence>
<dbReference type="GO" id="GO:0009279">
    <property type="term" value="C:cell outer membrane"/>
    <property type="evidence" value="ECO:0007669"/>
    <property type="project" value="UniProtKB-SubCell"/>
</dbReference>
<reference evidence="14 15" key="1">
    <citation type="submission" date="2020-08" db="EMBL/GenBank/DDBJ databases">
        <title>Genomic Encyclopedia of Type Strains, Phase IV (KMG-IV): sequencing the most valuable type-strain genomes for metagenomic binning, comparative biology and taxonomic classification.</title>
        <authorList>
            <person name="Goeker M."/>
        </authorList>
    </citation>
    <scope>NUCLEOTIDE SEQUENCE [LARGE SCALE GENOMIC DNA]</scope>
    <source>
        <strain evidence="14 15">DSM 19512</strain>
    </source>
</reference>
<dbReference type="InterPro" id="IPR039426">
    <property type="entry name" value="TonB-dep_rcpt-like"/>
</dbReference>
<keyword evidence="6" id="KW-0408">Iron</keyword>
<proteinExistence type="inferred from homology"/>
<keyword evidence="3" id="KW-1134">Transmembrane beta strand</keyword>
<dbReference type="Proteomes" id="UP000538670">
    <property type="component" value="Unassembled WGS sequence"/>
</dbReference>
<keyword evidence="8 11" id="KW-0798">TonB box</keyword>
<keyword evidence="15" id="KW-1185">Reference proteome</keyword>
<dbReference type="EMBL" id="JACIDH010000030">
    <property type="protein sequence ID" value="MBB3881083.1"/>
    <property type="molecule type" value="Genomic_DNA"/>
</dbReference>
<gene>
    <name evidence="14" type="ORF">GGR48_003537</name>
</gene>
<dbReference type="AlphaFoldDB" id="A0A7W6F4Q4"/>
<dbReference type="InterPro" id="IPR036942">
    <property type="entry name" value="Beta-barrel_TonB_sf"/>
</dbReference>
<keyword evidence="2" id="KW-0813">Transport</keyword>
<keyword evidence="10" id="KW-0998">Cell outer membrane</keyword>